<feature type="region of interest" description="Disordered" evidence="5">
    <location>
        <begin position="136"/>
        <end position="210"/>
    </location>
</feature>
<dbReference type="Pfam" id="PF12796">
    <property type="entry name" value="Ank_2"/>
    <property type="match status" value="1"/>
</dbReference>
<dbReference type="Proteomes" id="UP000736164">
    <property type="component" value="Unassembled WGS sequence"/>
</dbReference>
<feature type="non-terminal residue" evidence="7">
    <location>
        <position position="1"/>
    </location>
</feature>
<dbReference type="InterPro" id="IPR058889">
    <property type="entry name" value="WHD_SOWAHA-C"/>
</dbReference>
<feature type="compositionally biased region" description="Low complexity" evidence="5">
    <location>
        <begin position="103"/>
        <end position="117"/>
    </location>
</feature>
<dbReference type="SUPFAM" id="SSF48403">
    <property type="entry name" value="Ankyrin repeat"/>
    <property type="match status" value="1"/>
</dbReference>
<keyword evidence="8" id="KW-1185">Reference proteome</keyword>
<reference evidence="7" key="1">
    <citation type="journal article" date="2021" name="Cell">
        <title>Tracing the genetic footprints of vertebrate landing in non-teleost ray-finned fishes.</title>
        <authorList>
            <person name="Bi X."/>
            <person name="Wang K."/>
            <person name="Yang L."/>
            <person name="Pan H."/>
            <person name="Jiang H."/>
            <person name="Wei Q."/>
            <person name="Fang M."/>
            <person name="Yu H."/>
            <person name="Zhu C."/>
            <person name="Cai Y."/>
            <person name="He Y."/>
            <person name="Gan X."/>
            <person name="Zeng H."/>
            <person name="Yu D."/>
            <person name="Zhu Y."/>
            <person name="Jiang H."/>
            <person name="Qiu Q."/>
            <person name="Yang H."/>
            <person name="Zhang Y.E."/>
            <person name="Wang W."/>
            <person name="Zhu M."/>
            <person name="He S."/>
            <person name="Zhang G."/>
        </authorList>
    </citation>
    <scope>NUCLEOTIDE SEQUENCE</scope>
    <source>
        <strain evidence="7">Allg_001</strain>
    </source>
</reference>
<accession>A0A8J7TF04</accession>
<dbReference type="PANTHER" id="PTHR14491">
    <property type="entry name" value="SOSONDOWAH, ISOFORM G"/>
    <property type="match status" value="1"/>
</dbReference>
<gene>
    <name evidence="7" type="primary">Sowahc_1</name>
    <name evidence="7" type="ORF">GTO95_0012255</name>
</gene>
<sequence length="503" mass="54826">MATECTQDSVLRFLTERGGKVSNAELIDHFKPFLSGGPPEKAAARDMFKGFVDNVGFVKQENGVKYVVLRKKYRDSVQRRAGEVEDRVPGQGDREPRRDAPVGARRSSAFGQAAAAALSPTGAPVPKLVVSEESEVLSEMGNAETTRAGKDGTSVRYSRLPSTQATNRRRASRGSQRGLLSSHPSDDGADEGQPCDTISASGSDCNTPKSSRKNFIELMMSSSPQLRRSMVHKNPGSLLARHRDSVRSDSDSASLVSSVDEDSGSVSLDPLEHEWMMCASDGQWESLHRLLACDPNLVAKKDFVTGFTCLHWAAKQGKQELMALLVNFAKQHAVPLNINCRSSAGYTPLHLAAMHDHVEVVKLLVGAYDADVEARDYSGKKPWQYLGGGVDEDIKEIVGASGDSDAENADIGAGRWRLSKVLPSNLMPLKLLNLPEEDVCDVGGPGKSKSVHRKTSMSRIKPRLHKIRFKTQIIHRTSLRETEEGELPLKSPGKSRPKSTLFG</sequence>
<comment type="caution">
    <text evidence="7">The sequence shown here is derived from an EMBL/GenBank/DDBJ whole genome shotgun (WGS) entry which is preliminary data.</text>
</comment>
<feature type="compositionally biased region" description="Low complexity" evidence="5">
    <location>
        <begin position="251"/>
        <end position="263"/>
    </location>
</feature>
<protein>
    <submittedName>
        <fullName evidence="7">SWAHC protein</fullName>
    </submittedName>
</protein>
<feature type="region of interest" description="Disordered" evidence="5">
    <location>
        <begin position="78"/>
        <end position="120"/>
    </location>
</feature>
<feature type="domain" description="SOWAHA-C winged helix-turn-helix" evidence="6">
    <location>
        <begin position="4"/>
        <end position="83"/>
    </location>
</feature>
<evidence type="ECO:0000313" key="8">
    <source>
        <dbReference type="Proteomes" id="UP000736164"/>
    </source>
</evidence>
<evidence type="ECO:0000313" key="7">
    <source>
        <dbReference type="EMBL" id="MBN3320516.1"/>
    </source>
</evidence>
<dbReference type="InterPro" id="IPR036770">
    <property type="entry name" value="Ankyrin_rpt-contain_sf"/>
</dbReference>
<dbReference type="Gene3D" id="1.25.40.20">
    <property type="entry name" value="Ankyrin repeat-containing domain"/>
    <property type="match status" value="1"/>
</dbReference>
<proteinExistence type="inferred from homology"/>
<feature type="repeat" description="ANK" evidence="4">
    <location>
        <begin position="344"/>
        <end position="365"/>
    </location>
</feature>
<dbReference type="PROSITE" id="PS50297">
    <property type="entry name" value="ANK_REP_REGION"/>
    <property type="match status" value="1"/>
</dbReference>
<keyword evidence="1" id="KW-0677">Repeat</keyword>
<feature type="compositionally biased region" description="Basic and acidic residues" evidence="5">
    <location>
        <begin position="241"/>
        <end position="250"/>
    </location>
</feature>
<name>A0A8J7TF04_ATRSP</name>
<comment type="similarity">
    <text evidence="3">Belongs to the SOWAH family.</text>
</comment>
<dbReference type="PANTHER" id="PTHR14491:SF4">
    <property type="entry name" value="ANKYRIN REPEAT DOMAIN-CONTAINING PROTEIN SOWAHC"/>
    <property type="match status" value="1"/>
</dbReference>
<evidence type="ECO:0000256" key="4">
    <source>
        <dbReference type="PROSITE-ProRule" id="PRU00023"/>
    </source>
</evidence>
<dbReference type="SMART" id="SM00248">
    <property type="entry name" value="ANK"/>
    <property type="match status" value="2"/>
</dbReference>
<evidence type="ECO:0000256" key="5">
    <source>
        <dbReference type="SAM" id="MobiDB-lite"/>
    </source>
</evidence>
<dbReference type="Pfam" id="PF25877">
    <property type="entry name" value="WHD_SOWAH"/>
    <property type="match status" value="1"/>
</dbReference>
<feature type="non-terminal residue" evidence="7">
    <location>
        <position position="503"/>
    </location>
</feature>
<dbReference type="AlphaFoldDB" id="A0A8J7TF04"/>
<feature type="compositionally biased region" description="Polar residues" evidence="5">
    <location>
        <begin position="173"/>
        <end position="183"/>
    </location>
</feature>
<dbReference type="InterPro" id="IPR002110">
    <property type="entry name" value="Ankyrin_rpt"/>
</dbReference>
<feature type="region of interest" description="Disordered" evidence="5">
    <location>
        <begin position="480"/>
        <end position="503"/>
    </location>
</feature>
<feature type="compositionally biased region" description="Polar residues" evidence="5">
    <location>
        <begin position="196"/>
        <end position="209"/>
    </location>
</feature>
<organism evidence="7 8">
    <name type="scientific">Atractosteus spatula</name>
    <name type="common">Alligator gar</name>
    <name type="synonym">Lepisosteus spatula</name>
    <dbReference type="NCBI Taxonomy" id="7917"/>
    <lineage>
        <taxon>Eukaryota</taxon>
        <taxon>Metazoa</taxon>
        <taxon>Chordata</taxon>
        <taxon>Craniata</taxon>
        <taxon>Vertebrata</taxon>
        <taxon>Euteleostomi</taxon>
        <taxon>Actinopterygii</taxon>
        <taxon>Neopterygii</taxon>
        <taxon>Holostei</taxon>
        <taxon>Semionotiformes</taxon>
        <taxon>Lepisosteidae</taxon>
        <taxon>Atractosteus</taxon>
    </lineage>
</organism>
<keyword evidence="2 4" id="KW-0040">ANK repeat</keyword>
<feature type="region of interest" description="Disordered" evidence="5">
    <location>
        <begin position="238"/>
        <end position="263"/>
    </location>
</feature>
<evidence type="ECO:0000256" key="2">
    <source>
        <dbReference type="ARBA" id="ARBA00023043"/>
    </source>
</evidence>
<evidence type="ECO:0000259" key="6">
    <source>
        <dbReference type="Pfam" id="PF25877"/>
    </source>
</evidence>
<dbReference type="PROSITE" id="PS50088">
    <property type="entry name" value="ANK_REPEAT"/>
    <property type="match status" value="1"/>
</dbReference>
<evidence type="ECO:0000256" key="1">
    <source>
        <dbReference type="ARBA" id="ARBA00022737"/>
    </source>
</evidence>
<dbReference type="EMBL" id="JAAWVO010051791">
    <property type="protein sequence ID" value="MBN3320516.1"/>
    <property type="molecule type" value="Genomic_DNA"/>
</dbReference>
<evidence type="ECO:0000256" key="3">
    <source>
        <dbReference type="ARBA" id="ARBA00038122"/>
    </source>
</evidence>
<feature type="compositionally biased region" description="Basic and acidic residues" evidence="5">
    <location>
        <begin position="78"/>
        <end position="100"/>
    </location>
</feature>